<dbReference type="PANTHER" id="PTHR30578:SF1">
    <property type="entry name" value="NA(+)-TRANSLOCATING NADH-QUINONE REDUCTASE SUBUNIT B"/>
    <property type="match status" value="1"/>
</dbReference>
<comment type="similarity">
    <text evidence="16">Belongs to the NqrB/RnfD family.</text>
</comment>
<feature type="transmembrane region" description="Helical" evidence="16">
    <location>
        <begin position="251"/>
        <end position="277"/>
    </location>
</feature>
<keyword evidence="14 16" id="KW-0472">Membrane</keyword>
<evidence type="ECO:0000256" key="2">
    <source>
        <dbReference type="ARBA" id="ARBA00022475"/>
    </source>
</evidence>
<dbReference type="HAMAP" id="MF_00426">
    <property type="entry name" value="NqrB"/>
    <property type="match status" value="1"/>
</dbReference>
<feature type="transmembrane region" description="Helical" evidence="16">
    <location>
        <begin position="95"/>
        <end position="116"/>
    </location>
</feature>
<feature type="transmembrane region" description="Helical" evidence="16">
    <location>
        <begin position="128"/>
        <end position="143"/>
    </location>
</feature>
<comment type="subunit">
    <text evidence="16">Composed of six subunits; NqrA, NqrB, NqrC, NqrD, NqrE and NqrF.</text>
</comment>
<dbReference type="GO" id="GO:0022904">
    <property type="term" value="P:respiratory electron transport chain"/>
    <property type="evidence" value="ECO:0007669"/>
    <property type="project" value="InterPro"/>
</dbReference>
<evidence type="ECO:0000256" key="14">
    <source>
        <dbReference type="ARBA" id="ARBA00023136"/>
    </source>
</evidence>
<dbReference type="EMBL" id="LSDK01000023">
    <property type="protein sequence ID" value="KXB77880.1"/>
    <property type="molecule type" value="Genomic_DNA"/>
</dbReference>
<comment type="subcellular location">
    <subcellularLocation>
        <location evidence="16">Cell membrane</location>
        <topology evidence="16">Multi-pass membrane protein</topology>
    </subcellularLocation>
</comment>
<keyword evidence="12 16" id="KW-0406">Ion transport</keyword>
<sequence>MNALRKQIDKIKPAFTKGGRFSALESVFDGFETFLFVPNTTSKRRGAHVHDAIDSKRTMSVVIFALLPALLFGMYNVGLQHNIAVGVEASFWSTFFYGFLSVLPQIIVSYAVGLGIEFIIAQMKHEEIQEGFLVTGILIPMIIPVETPLWMIAVATAFAVVFAKEVFGGTGYNVFNVALITRAFLFFSYPAAMSGDSVWVRLSSTFGLGGAEKAVDGFSGATPLGQIAAAKGMLPDIHNTLGGPLTDWDAFLGFLPGSVGEVSTLAILIGACILIYTGIASYKIMVSGVVGVFAMAAVFNAIGATPAMQVSALHHLIYGGFAFGIVFMATDPVTAARTEAGKWVYGFLIGVMVVFIRVLNAGYAEGMMLAILLMNTFAPLIDYIVVERNTQKRLKRLSAKAQN</sequence>
<feature type="transmembrane region" description="Helical" evidence="16">
    <location>
        <begin position="366"/>
        <end position="386"/>
    </location>
</feature>
<dbReference type="GO" id="GO:0016655">
    <property type="term" value="F:oxidoreductase activity, acting on NAD(P)H, quinone or similar compound as acceptor"/>
    <property type="evidence" value="ECO:0007669"/>
    <property type="project" value="UniProtKB-UniRule"/>
</dbReference>
<dbReference type="PIRSF" id="PIRSF016055">
    <property type="entry name" value="NADH-UbQ_OxRdtase_B_su"/>
    <property type="match status" value="1"/>
</dbReference>
<keyword evidence="7 16" id="KW-0812">Transmembrane</keyword>
<evidence type="ECO:0000256" key="10">
    <source>
        <dbReference type="ARBA" id="ARBA00023027"/>
    </source>
</evidence>
<dbReference type="GO" id="GO:0055085">
    <property type="term" value="P:transmembrane transport"/>
    <property type="evidence" value="ECO:0007669"/>
    <property type="project" value="InterPro"/>
</dbReference>
<dbReference type="GO" id="GO:0005886">
    <property type="term" value="C:plasma membrane"/>
    <property type="evidence" value="ECO:0007669"/>
    <property type="project" value="UniProtKB-SubCell"/>
</dbReference>
<evidence type="ECO:0000256" key="12">
    <source>
        <dbReference type="ARBA" id="ARBA00023065"/>
    </source>
</evidence>
<protein>
    <recommendedName>
        <fullName evidence="16">Na(+)-translocating NADH-quinone reductase subunit B</fullName>
        <shortName evidence="16">Na(+)-NQR subunit B</shortName>
        <shortName evidence="16">Na(+)-translocating NQR subunit B</shortName>
        <ecNumber evidence="16">7.2.1.1</ecNumber>
    </recommendedName>
    <alternativeName>
        <fullName evidence="16">NQR complex subunit B</fullName>
    </alternativeName>
    <alternativeName>
        <fullName evidence="16">NQR-1 subunit B</fullName>
    </alternativeName>
</protein>
<keyword evidence="4 16" id="KW-0597">Phosphoprotein</keyword>
<feature type="transmembrane region" description="Helical" evidence="16">
    <location>
        <begin position="58"/>
        <end position="75"/>
    </location>
</feature>
<evidence type="ECO:0000256" key="7">
    <source>
        <dbReference type="ARBA" id="ARBA00022692"/>
    </source>
</evidence>
<feature type="modified residue" description="FMN phosphoryl threonine" evidence="16 17">
    <location>
        <position position="222"/>
    </location>
</feature>
<dbReference type="OrthoDB" id="9776359at2"/>
<dbReference type="NCBIfam" id="TIGR01937">
    <property type="entry name" value="nqrB"/>
    <property type="match status" value="1"/>
</dbReference>
<dbReference type="GO" id="GO:0010181">
    <property type="term" value="F:FMN binding"/>
    <property type="evidence" value="ECO:0007669"/>
    <property type="project" value="InterPro"/>
</dbReference>
<evidence type="ECO:0000256" key="15">
    <source>
        <dbReference type="ARBA" id="ARBA00023201"/>
    </source>
</evidence>
<dbReference type="EC" id="7.2.1.1" evidence="16"/>
<evidence type="ECO:0000256" key="13">
    <source>
        <dbReference type="ARBA" id="ARBA00023075"/>
    </source>
</evidence>
<proteinExistence type="inferred from homology"/>
<dbReference type="PATRIC" id="fig|322095.3.peg.346"/>
<name>A0A134BDC6_9PORP</name>
<evidence type="ECO:0000256" key="5">
    <source>
        <dbReference type="ARBA" id="ARBA00022630"/>
    </source>
</evidence>
<keyword evidence="3" id="KW-0997">Cell inner membrane</keyword>
<evidence type="ECO:0000256" key="11">
    <source>
        <dbReference type="ARBA" id="ARBA00023053"/>
    </source>
</evidence>
<dbReference type="InterPro" id="IPR010966">
    <property type="entry name" value="NqrB"/>
</dbReference>
<organism evidence="18 19">
    <name type="scientific">Porphyromonas somerae</name>
    <dbReference type="NCBI Taxonomy" id="322095"/>
    <lineage>
        <taxon>Bacteria</taxon>
        <taxon>Pseudomonadati</taxon>
        <taxon>Bacteroidota</taxon>
        <taxon>Bacteroidia</taxon>
        <taxon>Bacteroidales</taxon>
        <taxon>Porphyromonadaceae</taxon>
        <taxon>Porphyromonas</taxon>
    </lineage>
</organism>
<keyword evidence="6 16" id="KW-0288">FMN</keyword>
<keyword evidence="1 16" id="KW-0813">Transport</keyword>
<dbReference type="Proteomes" id="UP000070224">
    <property type="component" value="Unassembled WGS sequence"/>
</dbReference>
<comment type="function">
    <text evidence="16">NQR complex catalyzes the reduction of ubiquinone-1 to ubiquinol by two successive reactions, coupled with the transport of Na(+) ions from the cytoplasm to the periplasm. NqrA to NqrE are probably involved in the second step, the conversion of ubisemiquinone to ubiquinol.</text>
</comment>
<reference evidence="19" key="1">
    <citation type="submission" date="2016-01" db="EMBL/GenBank/DDBJ databases">
        <authorList>
            <person name="Mitreva M."/>
            <person name="Pepin K.H."/>
            <person name="Mihindukulasuriya K.A."/>
            <person name="Fulton R."/>
            <person name="Fronick C."/>
            <person name="O'Laughlin M."/>
            <person name="Miner T."/>
            <person name="Herter B."/>
            <person name="Rosa B.A."/>
            <person name="Cordes M."/>
            <person name="Tomlinson C."/>
            <person name="Wollam A."/>
            <person name="Palsikar V.B."/>
            <person name="Mardis E.R."/>
            <person name="Wilson R.K."/>
        </authorList>
    </citation>
    <scope>NUCLEOTIDE SEQUENCE [LARGE SCALE GENOMIC DNA]</scope>
    <source>
        <strain evidence="19">KA00683</strain>
    </source>
</reference>
<keyword evidence="13 16" id="KW-0830">Ubiquinone</keyword>
<evidence type="ECO:0000256" key="1">
    <source>
        <dbReference type="ARBA" id="ARBA00022448"/>
    </source>
</evidence>
<comment type="catalytic activity">
    <reaction evidence="16">
        <text>a ubiquinone + n Na(+)(in) + NADH + H(+) = a ubiquinol + n Na(+)(out) + NAD(+)</text>
        <dbReference type="Rhea" id="RHEA:47748"/>
        <dbReference type="Rhea" id="RHEA-COMP:9565"/>
        <dbReference type="Rhea" id="RHEA-COMP:9566"/>
        <dbReference type="ChEBI" id="CHEBI:15378"/>
        <dbReference type="ChEBI" id="CHEBI:16389"/>
        <dbReference type="ChEBI" id="CHEBI:17976"/>
        <dbReference type="ChEBI" id="CHEBI:29101"/>
        <dbReference type="ChEBI" id="CHEBI:57540"/>
        <dbReference type="ChEBI" id="CHEBI:57945"/>
        <dbReference type="EC" id="7.2.1.1"/>
    </reaction>
</comment>
<dbReference type="PANTHER" id="PTHR30578">
    <property type="entry name" value="ELECTRON TRANSPORT COMPLEX PROTEIN RNFD"/>
    <property type="match status" value="1"/>
</dbReference>
<keyword evidence="10 16" id="KW-0520">NAD</keyword>
<comment type="caution">
    <text evidence="18">The sequence shown here is derived from an EMBL/GenBank/DDBJ whole genome shotgun (WGS) entry which is preliminary data.</text>
</comment>
<keyword evidence="2 16" id="KW-1003">Cell membrane</keyword>
<feature type="transmembrane region" description="Helical" evidence="16">
    <location>
        <begin position="343"/>
        <end position="360"/>
    </location>
</feature>
<evidence type="ECO:0000313" key="19">
    <source>
        <dbReference type="Proteomes" id="UP000070224"/>
    </source>
</evidence>
<feature type="transmembrane region" description="Helical" evidence="16">
    <location>
        <begin position="316"/>
        <end position="336"/>
    </location>
</feature>
<evidence type="ECO:0000256" key="16">
    <source>
        <dbReference type="HAMAP-Rule" id="MF_00426"/>
    </source>
</evidence>
<dbReference type="RefSeq" id="WP_060934896.1">
    <property type="nucleotide sequence ID" value="NZ_KQ960414.1"/>
</dbReference>
<dbReference type="AlphaFoldDB" id="A0A134BDC6"/>
<keyword evidence="11 16" id="KW-0915">Sodium</keyword>
<dbReference type="Pfam" id="PF03116">
    <property type="entry name" value="NQR2_RnfD_RnfE"/>
    <property type="match status" value="1"/>
</dbReference>
<comment type="cofactor">
    <cofactor evidence="16 17">
        <name>FMN</name>
        <dbReference type="ChEBI" id="CHEBI:58210"/>
    </cofactor>
</comment>
<feature type="transmembrane region" description="Helical" evidence="16">
    <location>
        <begin position="284"/>
        <end position="304"/>
    </location>
</feature>
<evidence type="ECO:0000256" key="6">
    <source>
        <dbReference type="ARBA" id="ARBA00022643"/>
    </source>
</evidence>
<keyword evidence="15 16" id="KW-0739">Sodium transport</keyword>
<keyword evidence="19" id="KW-1185">Reference proteome</keyword>
<dbReference type="STRING" id="322095.HMPREF3185_00350"/>
<evidence type="ECO:0000256" key="17">
    <source>
        <dbReference type="PIRSR" id="PIRSR016055-50"/>
    </source>
</evidence>
<evidence type="ECO:0000256" key="4">
    <source>
        <dbReference type="ARBA" id="ARBA00022553"/>
    </source>
</evidence>
<dbReference type="NCBIfam" id="NF003756">
    <property type="entry name" value="PRK05349.1"/>
    <property type="match status" value="1"/>
</dbReference>
<evidence type="ECO:0000256" key="8">
    <source>
        <dbReference type="ARBA" id="ARBA00022967"/>
    </source>
</evidence>
<evidence type="ECO:0000256" key="9">
    <source>
        <dbReference type="ARBA" id="ARBA00022989"/>
    </source>
</evidence>
<keyword evidence="8 16" id="KW-1278">Translocase</keyword>
<dbReference type="InterPro" id="IPR004338">
    <property type="entry name" value="NqrB/RnfD"/>
</dbReference>
<gene>
    <name evidence="16" type="primary">nqrB</name>
    <name evidence="18" type="ORF">HMPREF3185_00350</name>
</gene>
<evidence type="ECO:0000313" key="18">
    <source>
        <dbReference type="EMBL" id="KXB77880.1"/>
    </source>
</evidence>
<keyword evidence="5 16" id="KW-0285">Flavoprotein</keyword>
<dbReference type="GO" id="GO:0006814">
    <property type="term" value="P:sodium ion transport"/>
    <property type="evidence" value="ECO:0007669"/>
    <property type="project" value="UniProtKB-UniRule"/>
</dbReference>
<keyword evidence="9 16" id="KW-1133">Transmembrane helix</keyword>
<accession>A0A134BDC6</accession>
<evidence type="ECO:0000256" key="3">
    <source>
        <dbReference type="ARBA" id="ARBA00022519"/>
    </source>
</evidence>